<evidence type="ECO:0008006" key="16">
    <source>
        <dbReference type="Google" id="ProtNLM"/>
    </source>
</evidence>
<dbReference type="Pfam" id="PF00681">
    <property type="entry name" value="Plectin"/>
    <property type="match status" value="7"/>
</dbReference>
<dbReference type="GO" id="GO:0042060">
    <property type="term" value="P:wound healing"/>
    <property type="evidence" value="ECO:0007669"/>
    <property type="project" value="TreeGrafter"/>
</dbReference>
<dbReference type="OMA" id="RKTGLQY"/>
<dbReference type="GO" id="GO:0098609">
    <property type="term" value="P:cell-cell adhesion"/>
    <property type="evidence" value="ECO:0007669"/>
    <property type="project" value="TreeGrafter"/>
</dbReference>
<dbReference type="SMART" id="SM00250">
    <property type="entry name" value="PLEC"/>
    <property type="match status" value="15"/>
</dbReference>
<dbReference type="GO" id="GO:0014704">
    <property type="term" value="C:intercalated disc"/>
    <property type="evidence" value="ECO:0007669"/>
    <property type="project" value="TreeGrafter"/>
</dbReference>
<dbReference type="SUPFAM" id="SSF46966">
    <property type="entry name" value="Spectrin repeat"/>
    <property type="match status" value="2"/>
</dbReference>
<keyword evidence="5" id="KW-0597">Phosphoprotein</keyword>
<dbReference type="GO" id="GO:0043588">
    <property type="term" value="P:skin development"/>
    <property type="evidence" value="ECO:0007669"/>
    <property type="project" value="TreeGrafter"/>
</dbReference>
<reference evidence="14" key="3">
    <citation type="submission" date="2025-09" db="UniProtKB">
        <authorList>
            <consortium name="Ensembl"/>
        </authorList>
    </citation>
    <scope>IDENTIFICATION</scope>
</reference>
<evidence type="ECO:0000256" key="11">
    <source>
        <dbReference type="SAM" id="MobiDB-lite"/>
    </source>
</evidence>
<feature type="coiled-coil region" evidence="10">
    <location>
        <begin position="717"/>
        <end position="810"/>
    </location>
</feature>
<evidence type="ECO:0000313" key="15">
    <source>
        <dbReference type="Proteomes" id="UP000007635"/>
    </source>
</evidence>
<dbReference type="GO" id="GO:0005886">
    <property type="term" value="C:plasma membrane"/>
    <property type="evidence" value="ECO:0007669"/>
    <property type="project" value="UniProtKB-SubCell"/>
</dbReference>
<feature type="coiled-coil region" evidence="10">
    <location>
        <begin position="897"/>
        <end position="1009"/>
    </location>
</feature>
<evidence type="ECO:0000259" key="13">
    <source>
        <dbReference type="Pfam" id="PF18373"/>
    </source>
</evidence>
<dbReference type="GO" id="GO:0005198">
    <property type="term" value="F:structural molecule activity"/>
    <property type="evidence" value="ECO:0007669"/>
    <property type="project" value="TreeGrafter"/>
</dbReference>
<feature type="domain" description="Desmoplakin spectrin-like" evidence="13">
    <location>
        <begin position="345"/>
        <end position="422"/>
    </location>
</feature>
<dbReference type="Gene3D" id="1.20.58.60">
    <property type="match status" value="2"/>
</dbReference>
<keyword evidence="7" id="KW-0965">Cell junction</keyword>
<dbReference type="Gene3D" id="2.30.30.40">
    <property type="entry name" value="SH3 Domains"/>
    <property type="match status" value="1"/>
</dbReference>
<sequence length="2346" mass="269355">SAFKIECFFSFQRLIETSSWGEDASAIDQQLISHHNFHSSIQRSVEVERATDDLKMSFGRTKQLQDLKQIIQDMSKEIMWVNDREEEELMFDWGDKNIDQYIPRKQESYSKLMSALEEKEKDLNKLTTRVDNLLKNNHPASDKIQAYRDTLQTQWSWLLQITKCIDVHLKENAAYNQFFKEADETYSSLQKDHETIRKNFLCDKDTSLENLLELQRGLEREKERIMENKRQVQRLVNKSRGIVRLKPRNPGERSSTPVIVKALCDFKQDQIVICKENEAILKDNTQRSKWDVTGPGGLDMSVPSVCLIVPPPNPHSVSLANKNEQYFDAILSIWNQLYINVKSLIAWQYCLLDIRKINSLTVSMLSKMRPDEYRQLIKSLETRYEEFILNSYNSQMFADDDKRSIENQFNGAQSHYEQLLVQLPQYSQYYHTFKPLIPVWILLCMDLTHSSKKDYVPNHDFFLSIRLQALRDLLDSVAQAEDIVKVHEARLTEKETTSLSHTEVEDYMLTLQNVKAELDEKEGVLVSMEADLAKASHWNSQVGGPFQRCDMMLSKYTEHVNLLSDRWRRIHGQIDTRYITLRTRRFPVHPFIAIDSFAYVHVFSSQLTFLYYFKALNAEIKARRETVESVLKDNELCANAIKDYETDLVSYSSGLETLLNIPIKRTMLKSPSMDLNLEATQLQTRYMELLTHSDDYYKFLGELLKNMEELKIRNTRIDLLEEQLRLSREEIQDRNNKNKSLEETVSSYRVELSSSQNKLLQNNATRDNLDSTQRRLADLNEEVTNLNYLLEEEKTKRRLAEDRCSTLQDAYELRLRQRQEELETVSWSKTELEKSGANKDYEIEKLRQQLADGEARIKELQKEMSKVRSQFSTEISNLKLSYESQIHVSRTDIQRLAAQREDDTADLQLQKDRLEAERRNLEEELRSLQVSLSMAEEHRMRAEEEARSQRAVITEEGRRRRELESQVEGLLRQMDEENSQYTEELAQVMKSLQDKSEELAYTAHSLEEETRRRRTVEEGQSVLEQTMAQLQVKLTSSSMIATQLGECEEELQKMRLELERESRERSRVEQNMSRLQGRMKDLQAVRDGLESQVENLRKANQEEVSRRRDVETELENNTMAMADYNSTITALQQSQEHTSALEKRGEEERLRLQEELERSLRQNKTSAEQITQLSAELKALHQQHLQEQARGKEANLRSEGLYRTIEEKSKSLNENSVELQRLKEMTETQTKERLRLEAELRTTQHDKDELLRSKQGCDNELSSQISSLELQLQASERSNVDYRNLVSELSSERKKLTLETEKIQKQATETTASMLSIQSQYSVIVNERDALLLKLQLSEKDSDRYQRLEEELSRIKLSQDSELHNRQRLQEENERVKRDLAYWKDQYDSKQGLMREYDTEKERLERENNSLKSEMEKLMREHRELGDSYKISLSTEPQASLQLLPLSERFDPSKLIFDGVRKTVTAQQLFDCGVLDKRTFNQLLKGEKTITEVSVDMKILLMGTGSIAGVAAGPSGKMSFTEAKTQKVMSSDSANMLLEAQAATGHIIDPKTNQRLTVKEARARGVVDKEDESILYAAEAAAIGYKDPNTGKLLSAGQAMKKGLIDKDTALRLLQAQESVGGILDPVLSIFLSKDIAMDRDLIDEDLYRGLNQRPPCYLDPDTQQATTYVCLKKNCKVDPKTSLLLLPEPKKPLTVQGLRGQVSVIDLVDANLLNHSDLEQLREGRLTKQDIEDRLHLYLRGSSCIAGVYDNASDKMMTIYQAMKNGLLPPETTLKLLEAQAASGFIVDPVTNNYLTVSDAYNQRLFGPEFKDNLLSAERAVTGYRLPGTNKVISLFQAIQSGGLVERDHGLHLLEAQMASGGIIDPEYSHRIGVNIAYKRGHFDKEMNQFMTGQNVNNKGFFDPNTEENLSYLELKKRCITDRKTGLILLPITDKNDQESTQRNSRRKRRVIIVDPETNKEMSVREAYDKGFIDHDTFLELSEQECEWEEITITAPDGSKQFVIIDKKTDRRYDITELLEKRVIDQSDLDNYRSRTTTLAEFAAIIGNKTKSSSLSAMNSRTSTSPARDSLDSLHGISSVCINLASPVETVGDQAPVGAIFDTDTIEKISISEALNRGLLDSITAQRLLEAQACTGGIIDPKNGHRHSIQEATRLDLITADMASKLKPAQKAFFGFEDVKTRKKMSAAQAVKEGWLPYEAGQRFMEFQFVTGGLYDPEIGSRRTTDDAVKLGWLDERTRQNLHDIRHHKKNLTCPKSKLKISYKDALDNCLVEENSGLKMLQASSVSSRGISSPYNVSSAPGSTSGSRSSSRRSSRRSSVDLGSPTPSTFYQTRTSLTTFSNSTR</sequence>
<dbReference type="InterPro" id="IPR043197">
    <property type="entry name" value="Plakin"/>
</dbReference>
<keyword evidence="8 10" id="KW-0175">Coiled coil</keyword>
<dbReference type="Gene3D" id="3.30.160.780">
    <property type="match status" value="1"/>
</dbReference>
<dbReference type="GO" id="GO:0005882">
    <property type="term" value="C:intermediate filament"/>
    <property type="evidence" value="ECO:0007669"/>
    <property type="project" value="TreeGrafter"/>
</dbReference>
<proteinExistence type="inferred from homology"/>
<feature type="compositionally biased region" description="Low complexity" evidence="11">
    <location>
        <begin position="2299"/>
        <end position="2310"/>
    </location>
</feature>
<evidence type="ECO:0000256" key="4">
    <source>
        <dbReference type="ARBA" id="ARBA00022475"/>
    </source>
</evidence>
<evidence type="ECO:0000256" key="7">
    <source>
        <dbReference type="ARBA" id="ARBA00022949"/>
    </source>
</evidence>
<dbReference type="Pfam" id="PF17902">
    <property type="entry name" value="SH3_10"/>
    <property type="match status" value="1"/>
</dbReference>
<dbReference type="InterPro" id="IPR041573">
    <property type="entry name" value="Desmoplakin_Spectrin-like"/>
</dbReference>
<dbReference type="Pfam" id="PF18373">
    <property type="entry name" value="Spectrin_2"/>
    <property type="match status" value="1"/>
</dbReference>
<dbReference type="Proteomes" id="UP000007635">
    <property type="component" value="Chromosome VIII"/>
</dbReference>
<dbReference type="GeneTree" id="ENSGT00940000154843"/>
<keyword evidence="15" id="KW-1185">Reference proteome</keyword>
<dbReference type="InterPro" id="IPR035915">
    <property type="entry name" value="Plakin_repeat_sf"/>
</dbReference>
<evidence type="ECO:0000313" key="14">
    <source>
        <dbReference type="Ensembl" id="ENSGACP00000006524.2"/>
    </source>
</evidence>
<dbReference type="GO" id="GO:0005737">
    <property type="term" value="C:cytoplasm"/>
    <property type="evidence" value="ECO:0007669"/>
    <property type="project" value="TreeGrafter"/>
</dbReference>
<evidence type="ECO:0000256" key="9">
    <source>
        <dbReference type="ARBA" id="ARBA00023136"/>
    </source>
</evidence>
<reference evidence="14 15" key="1">
    <citation type="journal article" date="2021" name="G3 (Bethesda)">
        <title>Improved contiguity of the threespine stickleback genome using long-read sequencing.</title>
        <authorList>
            <person name="Nath S."/>
            <person name="Shaw D.E."/>
            <person name="White M.A."/>
        </authorList>
    </citation>
    <scope>NUCLEOTIDE SEQUENCE [LARGE SCALE GENOMIC DNA]</scope>
    <source>
        <strain evidence="14 15">Lake Benthic</strain>
    </source>
</reference>
<name>G3NMG1_GASAC</name>
<evidence type="ECO:0000256" key="8">
    <source>
        <dbReference type="ARBA" id="ARBA00023054"/>
    </source>
</evidence>
<feature type="coiled-coil region" evidence="10">
    <location>
        <begin position="109"/>
        <end position="136"/>
    </location>
</feature>
<dbReference type="PANTHER" id="PTHR23169:SF26">
    <property type="entry name" value="DESMOPLAKIN"/>
    <property type="match status" value="1"/>
</dbReference>
<feature type="coiled-coil region" evidence="10">
    <location>
        <begin position="1359"/>
        <end position="1428"/>
    </location>
</feature>
<dbReference type="InterPro" id="IPR001101">
    <property type="entry name" value="Plectin_repeat"/>
</dbReference>
<evidence type="ECO:0000256" key="6">
    <source>
        <dbReference type="ARBA" id="ARBA00022737"/>
    </source>
</evidence>
<dbReference type="Bgee" id="ENSGACG00000004923">
    <property type="expression patterns" value="Expressed in zone of skin and 3 other cell types or tissues"/>
</dbReference>
<feature type="coiled-coil region" evidence="10">
    <location>
        <begin position="843"/>
        <end position="870"/>
    </location>
</feature>
<dbReference type="InParanoid" id="G3NMG1"/>
<dbReference type="CDD" id="cd00176">
    <property type="entry name" value="SPEC"/>
    <property type="match status" value="1"/>
</dbReference>
<feature type="coiled-coil region" evidence="10">
    <location>
        <begin position="208"/>
        <end position="238"/>
    </location>
</feature>
<dbReference type="GO" id="GO:0045104">
    <property type="term" value="P:intermediate filament cytoskeleton organization"/>
    <property type="evidence" value="ECO:0007669"/>
    <property type="project" value="InterPro"/>
</dbReference>
<feature type="region of interest" description="Disordered" evidence="11">
    <location>
        <begin position="2290"/>
        <end position="2346"/>
    </location>
</feature>
<evidence type="ECO:0000256" key="10">
    <source>
        <dbReference type="SAM" id="Coils"/>
    </source>
</evidence>
<dbReference type="PANTHER" id="PTHR23169">
    <property type="entry name" value="ENVOPLAKIN"/>
    <property type="match status" value="1"/>
</dbReference>
<feature type="coiled-coil region" evidence="10">
    <location>
        <begin position="1142"/>
        <end position="1253"/>
    </location>
</feature>
<comment type="subcellular location">
    <subcellularLocation>
        <location evidence="2">Cell junction</location>
        <location evidence="2">Desmosome</location>
    </subcellularLocation>
    <subcellularLocation>
        <location evidence="1">Cell membrane</location>
    </subcellularLocation>
</comment>
<organism evidence="14 15">
    <name type="scientific">Gasterosteus aculeatus aculeatus</name>
    <name type="common">three-spined stickleback</name>
    <dbReference type="NCBI Taxonomy" id="481459"/>
    <lineage>
        <taxon>Eukaryota</taxon>
        <taxon>Metazoa</taxon>
        <taxon>Chordata</taxon>
        <taxon>Craniata</taxon>
        <taxon>Vertebrata</taxon>
        <taxon>Euteleostomi</taxon>
        <taxon>Actinopterygii</taxon>
        <taxon>Neopterygii</taxon>
        <taxon>Teleostei</taxon>
        <taxon>Neoteleostei</taxon>
        <taxon>Acanthomorphata</taxon>
        <taxon>Eupercaria</taxon>
        <taxon>Perciformes</taxon>
        <taxon>Cottioidei</taxon>
        <taxon>Gasterosteales</taxon>
        <taxon>Gasterosteidae</taxon>
        <taxon>Gasterosteus</taxon>
    </lineage>
</organism>
<dbReference type="Ensembl" id="ENSGACT00000006541.2">
    <property type="protein sequence ID" value="ENSGACP00000006524.2"/>
    <property type="gene ID" value="ENSGACG00000004923.2"/>
</dbReference>
<dbReference type="SUPFAM" id="SSF75399">
    <property type="entry name" value="Plakin repeat"/>
    <property type="match status" value="4"/>
</dbReference>
<comment type="similarity">
    <text evidence="3">Belongs to the plakin or cytolinker family.</text>
</comment>
<dbReference type="STRING" id="69293.ENSGACP00000006524"/>
<keyword evidence="9" id="KW-0472">Membrane</keyword>
<dbReference type="Gene3D" id="3.90.1290.10">
    <property type="entry name" value="Plakin repeat"/>
    <property type="match status" value="3"/>
</dbReference>
<reference evidence="14" key="2">
    <citation type="submission" date="2025-08" db="UniProtKB">
        <authorList>
            <consortium name="Ensembl"/>
        </authorList>
    </citation>
    <scope>IDENTIFICATION</scope>
</reference>
<dbReference type="Gene3D" id="1.20.58.1060">
    <property type="match status" value="1"/>
</dbReference>
<accession>G3NMG1</accession>
<keyword evidence="6" id="KW-0677">Repeat</keyword>
<dbReference type="InterPro" id="IPR041615">
    <property type="entry name" value="Desmoplakin_SH3"/>
</dbReference>
<dbReference type="FunFam" id="3.90.1290.10:FF:000002">
    <property type="entry name" value="Plectin a"/>
    <property type="match status" value="1"/>
</dbReference>
<feature type="domain" description="Desmoplakin SH3" evidence="12">
    <location>
        <begin position="245"/>
        <end position="310"/>
    </location>
</feature>
<evidence type="ECO:0000259" key="12">
    <source>
        <dbReference type="Pfam" id="PF17902"/>
    </source>
</evidence>
<dbReference type="InterPro" id="IPR018159">
    <property type="entry name" value="Spectrin/alpha-actinin"/>
</dbReference>
<feature type="compositionally biased region" description="Polar residues" evidence="11">
    <location>
        <begin position="2326"/>
        <end position="2346"/>
    </location>
</feature>
<evidence type="ECO:0000256" key="1">
    <source>
        <dbReference type="ARBA" id="ARBA00004236"/>
    </source>
</evidence>
<dbReference type="FunFam" id="3.30.160.780:FF:000001">
    <property type="entry name" value="Plectin a"/>
    <property type="match status" value="1"/>
</dbReference>
<dbReference type="Pfam" id="PF21019">
    <property type="entry name" value="Spectrin_3"/>
    <property type="match status" value="1"/>
</dbReference>
<dbReference type="eggNOG" id="KOG0516">
    <property type="taxonomic scope" value="Eukaryota"/>
</dbReference>
<feature type="coiled-coil region" evidence="10">
    <location>
        <begin position="1044"/>
        <end position="1113"/>
    </location>
</feature>
<dbReference type="GO" id="GO:0030057">
    <property type="term" value="C:desmosome"/>
    <property type="evidence" value="ECO:0007669"/>
    <property type="project" value="UniProtKB-SubCell"/>
</dbReference>
<dbReference type="Gene3D" id="1.20.5.1160">
    <property type="entry name" value="Vasodilator-stimulated phosphoprotein"/>
    <property type="match status" value="1"/>
</dbReference>
<evidence type="ECO:0000256" key="3">
    <source>
        <dbReference type="ARBA" id="ARBA00009109"/>
    </source>
</evidence>
<keyword evidence="4" id="KW-1003">Cell membrane</keyword>
<protein>
    <recommendedName>
        <fullName evidence="16">Desmoplakin b</fullName>
    </recommendedName>
</protein>
<evidence type="ECO:0000256" key="2">
    <source>
        <dbReference type="ARBA" id="ARBA00004568"/>
    </source>
</evidence>
<feature type="coiled-coil region" evidence="10">
    <location>
        <begin position="1279"/>
        <end position="1306"/>
    </location>
</feature>
<dbReference type="FunFam" id="3.90.1290.10:FF:000001">
    <property type="entry name" value="Plectin a"/>
    <property type="match status" value="2"/>
</dbReference>
<feature type="coiled-coil region" evidence="10">
    <location>
        <begin position="470"/>
        <end position="531"/>
    </location>
</feature>
<evidence type="ECO:0000256" key="5">
    <source>
        <dbReference type="ARBA" id="ARBA00022553"/>
    </source>
</evidence>